<feature type="compositionally biased region" description="Polar residues" evidence="5">
    <location>
        <begin position="615"/>
        <end position="634"/>
    </location>
</feature>
<feature type="compositionally biased region" description="Basic and acidic residues" evidence="5">
    <location>
        <begin position="138"/>
        <end position="151"/>
    </location>
</feature>
<dbReference type="Proteomes" id="UP000006039">
    <property type="component" value="Unassembled WGS sequence"/>
</dbReference>
<dbReference type="EMBL" id="GL385396">
    <property type="protein sequence ID" value="EJT78306.1"/>
    <property type="molecule type" value="Genomic_DNA"/>
</dbReference>
<evidence type="ECO:0000256" key="4">
    <source>
        <dbReference type="ARBA" id="ARBA00023136"/>
    </source>
</evidence>
<evidence type="ECO:0000256" key="5">
    <source>
        <dbReference type="SAM" id="MobiDB-lite"/>
    </source>
</evidence>
<dbReference type="GO" id="GO:0043495">
    <property type="term" value="F:protein-membrane adaptor activity"/>
    <property type="evidence" value="ECO:0007669"/>
    <property type="project" value="TreeGrafter"/>
</dbReference>
<dbReference type="GO" id="GO:0034993">
    <property type="term" value="C:meiotic nuclear membrane microtubule tethering complex"/>
    <property type="evidence" value="ECO:0007669"/>
    <property type="project" value="TreeGrafter"/>
</dbReference>
<feature type="compositionally biased region" description="Basic and acidic residues" evidence="5">
    <location>
        <begin position="907"/>
        <end position="922"/>
    </location>
</feature>
<feature type="compositionally biased region" description="Basic and acidic residues" evidence="5">
    <location>
        <begin position="871"/>
        <end position="882"/>
    </location>
</feature>
<feature type="region of interest" description="Disordered" evidence="5">
    <location>
        <begin position="429"/>
        <end position="636"/>
    </location>
</feature>
<reference evidence="7" key="2">
    <citation type="submission" date="2010-07" db="EMBL/GenBank/DDBJ databases">
        <authorList>
            <consortium name="The Broad Institute Genome Sequencing Platform"/>
            <consortium name="Broad Institute Genome Sequencing Center for Infectious Disease"/>
            <person name="Ma L.-J."/>
            <person name="Dead R."/>
            <person name="Young S."/>
            <person name="Zeng Q."/>
            <person name="Koehrsen M."/>
            <person name="Alvarado L."/>
            <person name="Berlin A."/>
            <person name="Chapman S.B."/>
            <person name="Chen Z."/>
            <person name="Freedman E."/>
            <person name="Gellesch M."/>
            <person name="Goldberg J."/>
            <person name="Griggs A."/>
            <person name="Gujja S."/>
            <person name="Heilman E.R."/>
            <person name="Heiman D."/>
            <person name="Hepburn T."/>
            <person name="Howarth C."/>
            <person name="Jen D."/>
            <person name="Larson L."/>
            <person name="Mehta T."/>
            <person name="Neiman D."/>
            <person name="Pearson M."/>
            <person name="Roberts A."/>
            <person name="Saif S."/>
            <person name="Shea T."/>
            <person name="Shenoy N."/>
            <person name="Sisk P."/>
            <person name="Stolte C."/>
            <person name="Sykes S."/>
            <person name="Walk T."/>
            <person name="White J."/>
            <person name="Yandava C."/>
            <person name="Haas B."/>
            <person name="Nusbaum C."/>
            <person name="Birren B."/>
        </authorList>
    </citation>
    <scope>NUCLEOTIDE SEQUENCE</scope>
    <source>
        <strain evidence="7">R3-111a-1</strain>
    </source>
</reference>
<feature type="compositionally biased region" description="Basic and acidic residues" evidence="5">
    <location>
        <begin position="430"/>
        <end position="442"/>
    </location>
</feature>
<dbReference type="InterPro" id="IPR045119">
    <property type="entry name" value="SUN1-5"/>
</dbReference>
<evidence type="ECO:0000256" key="2">
    <source>
        <dbReference type="ARBA" id="ARBA00022692"/>
    </source>
</evidence>
<evidence type="ECO:0000313" key="9">
    <source>
        <dbReference type="Proteomes" id="UP000006039"/>
    </source>
</evidence>
<dbReference type="HOGENOM" id="CLU_004105_0_0_1"/>
<keyword evidence="2" id="KW-0812">Transmembrane</keyword>
<organism evidence="7">
    <name type="scientific">Gaeumannomyces tritici (strain R3-111a-1)</name>
    <name type="common">Wheat and barley take-all root rot fungus</name>
    <name type="synonym">Gaeumannomyces graminis var. tritici</name>
    <dbReference type="NCBI Taxonomy" id="644352"/>
    <lineage>
        <taxon>Eukaryota</taxon>
        <taxon>Fungi</taxon>
        <taxon>Dikarya</taxon>
        <taxon>Ascomycota</taxon>
        <taxon>Pezizomycotina</taxon>
        <taxon>Sordariomycetes</taxon>
        <taxon>Sordariomycetidae</taxon>
        <taxon>Magnaporthales</taxon>
        <taxon>Magnaporthaceae</taxon>
        <taxon>Gaeumannomyces</taxon>
    </lineage>
</organism>
<proteinExistence type="predicted"/>
<dbReference type="Gene3D" id="2.60.120.260">
    <property type="entry name" value="Galactose-binding domain-like"/>
    <property type="match status" value="1"/>
</dbReference>
<keyword evidence="3" id="KW-1133">Transmembrane helix</keyword>
<feature type="region of interest" description="Disordered" evidence="5">
    <location>
        <begin position="690"/>
        <end position="718"/>
    </location>
</feature>
<sequence length="1520" mass="167390">MDIAQMCIIYDEIGLRPAALGVAGAYQCTPNASQPRFRPDPTALLTASPPRFPAMPPLLVQALPEDTQCPAQITCARANSPTDPCDWQAGTHPPQPPDNKDRLETGVESEAPAGALELDTRRRAIRWGKLPGPDDGSIQDKAKKETKEPRTRANQSTLPNKSLAQEQPPAWAPTAFSLCYQALPFAPAVCGSARSTANGPGLSPKIFNSQPSRPRSACHALPAHWLSQNDWRSALPPALAFPTCSLLPPLPTTASPHPFAFPDGPSLGYSGPATRAPKVTRRPASHFTVPRPTLEIAPIRPLAAGILRRAVRDQFVHYHHSAGGGSIMPPKATPKPPTLGERRRTNHRGDSRASMAEDEIEVNDSPAPTRASARVRAAANMNSGLTPRPQRHSTNYGSPAFAAGSPETAPAFIVQDTDLQSGIARAINRVQRDNKEDQEARASRAPSVMVPRRNLEETANSRNRLATAPPEDGRDRSRYSPMRPIAEAETPARRKSPAKRKSPELEDASEPENSKRQRISESGAASPRRSPERTTAQSKLKNPSPRRKPGRPRGRPPRSLVQRDVLREVSLDAPRSGSSEPPEDDVDMLLEDQENQPVDQAVGPGTAKQAISAPSAPTQSTAGPITKQPVSAATQRDALYPNLSRMGGSMMLTAAHSSTDMPPPSGDKIYWNDLPITRANGHRLHELRSSDIPQTPANGAGGKLKAMGPPVQSSAAPTERSFNLESGLFQRATLQTPPPAQISIAPTPSTVPESSLPPSSVAQELPPRSHLPPGAPAWTQGERQQPPATRGQTYSWFADPPHRGVRSSSAEPGSSRYIATHLDHDLVDNAKAREQRQLRIENDHSDDAATPRKPIRKGLGSPIKNGLVNGQRRERARTEEPELATRTKINHATRPTRSAFAEPEPEVQSHAHRETRSPEISELHGVSTTVTEAKAAAAARNGRVQVGKEQSTTSTEGHQPKKPLGRSDNIYTTTNGAANTQSSDSPRVGPGSTWSENMEGLARHFHKSFDWKTLAKTLLYFALALVTMSWIVSWLSGPPMFEGHELDSGFHWYGTSDWKHNLGQFVPSWSFRRILLSDDDYGKLKEAWESQEQVIARVKRQNEATTAAISKLEHALPNYIRVDRDQQGNPIIPDDIWQVLKAYARQDGDFVVLDEKKAITDPHSKAIEKGLDGARAFETWVRQNNHMLRDMLGAGQGQETPSIDVEELIRKRIEAQDLPQKLVVMKKEFVNLVKDEFKANMRSVQVDIAALKRSQDELSKKLDRVSKSSKGALTPDEVRRVSQEVLKVIGDPQLEKRMRDPLIADLKSRVNYFNVRSGAVFESKISSPTFKFKYPRFGTPQWISAKPWLANGPSAIMHAWEDDGDCWCAGGTWDSKLSRPKPADIYLGIQPITPQVLWMEHINPLETVDDGSMPRDVEVWIEVEDHNQGKHMREWSIATFPHTDLDNKLWDEGFVKVVEFEFKNQTAGRPAEKAVKFPSQLAQFGVVTERVLIRATSNYGARDHTCFYRVKLFGERPPAE</sequence>
<keyword evidence="4" id="KW-0472">Membrane</keyword>
<dbReference type="PANTHER" id="PTHR12911">
    <property type="entry name" value="SAD1/UNC-84-LIKE PROTEIN-RELATED"/>
    <property type="match status" value="1"/>
</dbReference>
<feature type="compositionally biased region" description="Polar residues" evidence="5">
    <location>
        <begin position="948"/>
        <end position="957"/>
    </location>
</feature>
<reference evidence="8" key="5">
    <citation type="submission" date="2018-04" db="UniProtKB">
        <authorList>
            <consortium name="EnsemblFungi"/>
        </authorList>
    </citation>
    <scope>IDENTIFICATION</scope>
    <source>
        <strain evidence="8">R3-111a-1</strain>
    </source>
</reference>
<comment type="subcellular location">
    <subcellularLocation>
        <location evidence="1">Membrane</location>
    </subcellularLocation>
</comment>
<evidence type="ECO:0000313" key="8">
    <source>
        <dbReference type="EnsemblFungi" id="EJT78306"/>
    </source>
</evidence>
<feature type="region of interest" description="Disordered" evidence="5">
    <location>
        <begin position="894"/>
        <end position="925"/>
    </location>
</feature>
<reference evidence="9" key="1">
    <citation type="submission" date="2010-07" db="EMBL/GenBank/DDBJ databases">
        <title>The genome sequence of Gaeumannomyces graminis var. tritici strain R3-111a-1.</title>
        <authorList>
            <consortium name="The Broad Institute Genome Sequencing Platform"/>
            <person name="Ma L.-J."/>
            <person name="Dead R."/>
            <person name="Young S."/>
            <person name="Zeng Q."/>
            <person name="Koehrsen M."/>
            <person name="Alvarado L."/>
            <person name="Berlin A."/>
            <person name="Chapman S.B."/>
            <person name="Chen Z."/>
            <person name="Freedman E."/>
            <person name="Gellesch M."/>
            <person name="Goldberg J."/>
            <person name="Griggs A."/>
            <person name="Gujja S."/>
            <person name="Heilman E.R."/>
            <person name="Heiman D."/>
            <person name="Hepburn T."/>
            <person name="Howarth C."/>
            <person name="Jen D."/>
            <person name="Larson L."/>
            <person name="Mehta T."/>
            <person name="Neiman D."/>
            <person name="Pearson M."/>
            <person name="Roberts A."/>
            <person name="Saif S."/>
            <person name="Shea T."/>
            <person name="Shenoy N."/>
            <person name="Sisk P."/>
            <person name="Stolte C."/>
            <person name="Sykes S."/>
            <person name="Walk T."/>
            <person name="White J."/>
            <person name="Yandava C."/>
            <person name="Haas B."/>
            <person name="Nusbaum C."/>
            <person name="Birren B."/>
        </authorList>
    </citation>
    <scope>NUCLEOTIDE SEQUENCE [LARGE SCALE GENOMIC DNA]</scope>
    <source>
        <strain evidence="9">R3-111a-1</strain>
    </source>
</reference>
<feature type="compositionally biased region" description="Acidic residues" evidence="5">
    <location>
        <begin position="581"/>
        <end position="594"/>
    </location>
</feature>
<dbReference type="RefSeq" id="XP_009219451.1">
    <property type="nucleotide sequence ID" value="XM_009221187.1"/>
</dbReference>
<feature type="compositionally biased region" description="Polar residues" evidence="5">
    <location>
        <begin position="781"/>
        <end position="795"/>
    </location>
</feature>
<feature type="compositionally biased region" description="Basic and acidic residues" evidence="5">
    <location>
        <begin position="839"/>
        <end position="850"/>
    </location>
</feature>
<reference evidence="7" key="3">
    <citation type="submission" date="2010-09" db="EMBL/GenBank/DDBJ databases">
        <title>Annotation of Gaeumannomyces graminis var. tritici R3-111a-1.</title>
        <authorList>
            <consortium name="The Broad Institute Genome Sequencing Platform"/>
            <person name="Ma L.-J."/>
            <person name="Dead R."/>
            <person name="Young S.K."/>
            <person name="Zeng Q."/>
            <person name="Gargeya S."/>
            <person name="Fitzgerald M."/>
            <person name="Haas B."/>
            <person name="Abouelleil A."/>
            <person name="Alvarado L."/>
            <person name="Arachchi H.M."/>
            <person name="Berlin A."/>
            <person name="Brown A."/>
            <person name="Chapman S.B."/>
            <person name="Chen Z."/>
            <person name="Dunbar C."/>
            <person name="Freedman E."/>
            <person name="Gearin G."/>
            <person name="Gellesch M."/>
            <person name="Goldberg J."/>
            <person name="Griggs A."/>
            <person name="Gujja S."/>
            <person name="Heiman D."/>
            <person name="Howarth C."/>
            <person name="Larson L."/>
            <person name="Lui A."/>
            <person name="MacDonald P.J.P."/>
            <person name="Mehta T."/>
            <person name="Montmayeur A."/>
            <person name="Murphy C."/>
            <person name="Neiman D."/>
            <person name="Pearson M."/>
            <person name="Priest M."/>
            <person name="Roberts A."/>
            <person name="Saif S."/>
            <person name="Shea T."/>
            <person name="Shenoy N."/>
            <person name="Sisk P."/>
            <person name="Stolte C."/>
            <person name="Sykes S."/>
            <person name="Yandava C."/>
            <person name="Wortman J."/>
            <person name="Nusbaum C."/>
            <person name="Birren B."/>
        </authorList>
    </citation>
    <scope>NUCLEOTIDE SEQUENCE</scope>
    <source>
        <strain evidence="7">R3-111a-1</strain>
    </source>
</reference>
<evidence type="ECO:0000256" key="1">
    <source>
        <dbReference type="ARBA" id="ARBA00004370"/>
    </source>
</evidence>
<feature type="region of interest" description="Disordered" evidence="5">
    <location>
        <begin position="839"/>
        <end position="882"/>
    </location>
</feature>
<dbReference type="EnsemblFungi" id="EJT78306">
    <property type="protein sequence ID" value="EJT78306"/>
    <property type="gene ID" value="GGTG_03407"/>
</dbReference>
<dbReference type="VEuPathDB" id="FungiDB:GGTG_03407"/>
<feature type="region of interest" description="Disordered" evidence="5">
    <location>
        <begin position="80"/>
        <end position="167"/>
    </location>
</feature>
<dbReference type="STRING" id="644352.J3NQ50"/>
<feature type="compositionally biased region" description="Polar residues" evidence="5">
    <location>
        <begin position="744"/>
        <end position="762"/>
    </location>
</feature>
<dbReference type="PANTHER" id="PTHR12911:SF8">
    <property type="entry name" value="KLAROID PROTEIN-RELATED"/>
    <property type="match status" value="1"/>
</dbReference>
<accession>J3NQ50</accession>
<dbReference type="OrthoDB" id="342281at2759"/>
<feature type="region of interest" description="Disordered" evidence="5">
    <location>
        <begin position="321"/>
        <end position="403"/>
    </location>
</feature>
<dbReference type="InterPro" id="IPR012919">
    <property type="entry name" value="SUN_dom"/>
</dbReference>
<evidence type="ECO:0000256" key="3">
    <source>
        <dbReference type="ARBA" id="ARBA00022989"/>
    </source>
</evidence>
<feature type="compositionally biased region" description="Polar residues" evidence="5">
    <location>
        <begin position="152"/>
        <end position="165"/>
    </location>
</feature>
<keyword evidence="9" id="KW-1185">Reference proteome</keyword>
<feature type="compositionally biased region" description="Polar residues" evidence="5">
    <location>
        <begin position="969"/>
        <end position="985"/>
    </location>
</feature>
<gene>
    <name evidence="8" type="primary">20343865</name>
    <name evidence="7" type="ORF">GGTG_03407</name>
</gene>
<feature type="domain" description="SUN" evidence="6">
    <location>
        <begin position="1318"/>
        <end position="1517"/>
    </location>
</feature>
<dbReference type="eggNOG" id="ENOG502SU65">
    <property type="taxonomic scope" value="Eukaryota"/>
</dbReference>
<protein>
    <recommendedName>
        <fullName evidence="6">SUN domain-containing protein</fullName>
    </recommendedName>
</protein>
<feature type="compositionally biased region" description="Basic and acidic residues" evidence="5">
    <location>
        <begin position="340"/>
        <end position="351"/>
    </location>
</feature>
<feature type="region of interest" description="Disordered" evidence="5">
    <location>
        <begin position="737"/>
        <end position="817"/>
    </location>
</feature>
<name>J3NQ50_GAET3</name>
<dbReference type="PROSITE" id="PS51469">
    <property type="entry name" value="SUN"/>
    <property type="match status" value="1"/>
</dbReference>
<evidence type="ECO:0000259" key="6">
    <source>
        <dbReference type="PROSITE" id="PS51469"/>
    </source>
</evidence>
<feature type="compositionally biased region" description="Basic residues" evidence="5">
    <location>
        <begin position="544"/>
        <end position="556"/>
    </location>
</feature>
<dbReference type="GeneID" id="20343865"/>
<reference evidence="8" key="4">
    <citation type="journal article" date="2015" name="G3 (Bethesda)">
        <title>Genome sequences of three phytopathogenic species of the Magnaporthaceae family of fungi.</title>
        <authorList>
            <person name="Okagaki L.H."/>
            <person name="Nunes C.C."/>
            <person name="Sailsbery J."/>
            <person name="Clay B."/>
            <person name="Brown D."/>
            <person name="John T."/>
            <person name="Oh Y."/>
            <person name="Young N."/>
            <person name="Fitzgerald M."/>
            <person name="Haas B.J."/>
            <person name="Zeng Q."/>
            <person name="Young S."/>
            <person name="Adiconis X."/>
            <person name="Fan L."/>
            <person name="Levin J.Z."/>
            <person name="Mitchell T.K."/>
            <person name="Okubara P.A."/>
            <person name="Farman M.L."/>
            <person name="Kohn L.M."/>
            <person name="Birren B."/>
            <person name="Ma L.-J."/>
            <person name="Dean R.A."/>
        </authorList>
    </citation>
    <scope>NUCLEOTIDE SEQUENCE</scope>
    <source>
        <strain evidence="8">R3-111a-1</strain>
    </source>
</reference>
<feature type="region of interest" description="Disordered" evidence="5">
    <location>
        <begin position="937"/>
        <end position="995"/>
    </location>
</feature>
<evidence type="ECO:0000313" key="7">
    <source>
        <dbReference type="EMBL" id="EJT78306.1"/>
    </source>
</evidence>